<feature type="transmembrane region" description="Helical" evidence="6">
    <location>
        <begin position="76"/>
        <end position="95"/>
    </location>
</feature>
<feature type="transmembrane region" description="Helical" evidence="6">
    <location>
        <begin position="139"/>
        <end position="156"/>
    </location>
</feature>
<keyword evidence="9" id="KW-1185">Reference proteome</keyword>
<protein>
    <recommendedName>
        <fullName evidence="7">EamA domain-containing protein</fullName>
    </recommendedName>
</protein>
<dbReference type="AlphaFoldDB" id="A0A0E9MSC4"/>
<gene>
    <name evidence="8" type="ORF">SCH01S_42_00730</name>
</gene>
<dbReference type="InterPro" id="IPR050638">
    <property type="entry name" value="AA-Vitamin_Transporters"/>
</dbReference>
<feature type="transmembrane region" description="Helical" evidence="6">
    <location>
        <begin position="162"/>
        <end position="183"/>
    </location>
</feature>
<keyword evidence="3 6" id="KW-0812">Transmembrane</keyword>
<evidence type="ECO:0000256" key="5">
    <source>
        <dbReference type="ARBA" id="ARBA00023136"/>
    </source>
</evidence>
<organism evidence="8 9">
    <name type="scientific">Sphingomonas changbaiensis NBRC 104936</name>
    <dbReference type="NCBI Taxonomy" id="1219043"/>
    <lineage>
        <taxon>Bacteria</taxon>
        <taxon>Pseudomonadati</taxon>
        <taxon>Pseudomonadota</taxon>
        <taxon>Alphaproteobacteria</taxon>
        <taxon>Sphingomonadales</taxon>
        <taxon>Sphingomonadaceae</taxon>
        <taxon>Sphingomonas</taxon>
    </lineage>
</organism>
<dbReference type="InterPro" id="IPR000620">
    <property type="entry name" value="EamA_dom"/>
</dbReference>
<proteinExistence type="inferred from homology"/>
<comment type="subcellular location">
    <subcellularLocation>
        <location evidence="1">Membrane</location>
        <topology evidence="1">Multi-pass membrane protein</topology>
    </subcellularLocation>
</comment>
<reference evidence="8 9" key="1">
    <citation type="submission" date="2015-04" db="EMBL/GenBank/DDBJ databases">
        <title>Whole genome shotgun sequence of Sphingomonas changbaiensis NBRC 104936.</title>
        <authorList>
            <person name="Katano-Makiyama Y."/>
            <person name="Hosoyama A."/>
            <person name="Hashimoto M."/>
            <person name="Noguchi M."/>
            <person name="Tsuchikane K."/>
            <person name="Ohji S."/>
            <person name="Yamazoe A."/>
            <person name="Ichikawa N."/>
            <person name="Kimura A."/>
            <person name="Fujita N."/>
        </authorList>
    </citation>
    <scope>NUCLEOTIDE SEQUENCE [LARGE SCALE GENOMIC DNA]</scope>
    <source>
        <strain evidence="8 9">NBRC 104936</strain>
    </source>
</reference>
<evidence type="ECO:0000256" key="3">
    <source>
        <dbReference type="ARBA" id="ARBA00022692"/>
    </source>
</evidence>
<feature type="transmembrane region" description="Helical" evidence="6">
    <location>
        <begin position="276"/>
        <end position="294"/>
    </location>
</feature>
<dbReference type="PANTHER" id="PTHR32322:SF2">
    <property type="entry name" value="EAMA DOMAIN-CONTAINING PROTEIN"/>
    <property type="match status" value="1"/>
</dbReference>
<comment type="caution">
    <text evidence="8">The sequence shown here is derived from an EMBL/GenBank/DDBJ whole genome shotgun (WGS) entry which is preliminary data.</text>
</comment>
<evidence type="ECO:0000256" key="4">
    <source>
        <dbReference type="ARBA" id="ARBA00022989"/>
    </source>
</evidence>
<evidence type="ECO:0000313" key="9">
    <source>
        <dbReference type="Proteomes" id="UP000033202"/>
    </source>
</evidence>
<keyword evidence="5 6" id="KW-0472">Membrane</keyword>
<feature type="domain" description="EamA" evidence="7">
    <location>
        <begin position="164"/>
        <end position="294"/>
    </location>
</feature>
<comment type="similarity">
    <text evidence="2">Belongs to the EamA transporter family.</text>
</comment>
<evidence type="ECO:0000313" key="8">
    <source>
        <dbReference type="EMBL" id="GAO40030.1"/>
    </source>
</evidence>
<keyword evidence="4 6" id="KW-1133">Transmembrane helix</keyword>
<dbReference type="GO" id="GO:0016020">
    <property type="term" value="C:membrane"/>
    <property type="evidence" value="ECO:0007669"/>
    <property type="project" value="UniProtKB-SubCell"/>
</dbReference>
<dbReference type="InterPro" id="IPR037185">
    <property type="entry name" value="EmrE-like"/>
</dbReference>
<dbReference type="Proteomes" id="UP000033202">
    <property type="component" value="Unassembled WGS sequence"/>
</dbReference>
<dbReference type="STRING" id="1219043.SCH01S_42_00730"/>
<feature type="transmembrane region" description="Helical" evidence="6">
    <location>
        <begin position="251"/>
        <end position="270"/>
    </location>
</feature>
<dbReference type="EMBL" id="BBWU01000042">
    <property type="protein sequence ID" value="GAO40030.1"/>
    <property type="molecule type" value="Genomic_DNA"/>
</dbReference>
<feature type="transmembrane region" description="Helical" evidence="6">
    <location>
        <begin position="226"/>
        <end position="244"/>
    </location>
</feature>
<evidence type="ECO:0000256" key="2">
    <source>
        <dbReference type="ARBA" id="ARBA00007362"/>
    </source>
</evidence>
<dbReference type="Pfam" id="PF00892">
    <property type="entry name" value="EamA"/>
    <property type="match status" value="2"/>
</dbReference>
<feature type="transmembrane region" description="Helical" evidence="6">
    <location>
        <begin position="45"/>
        <end position="64"/>
    </location>
</feature>
<evidence type="ECO:0000256" key="6">
    <source>
        <dbReference type="SAM" id="Phobius"/>
    </source>
</evidence>
<accession>A0A0E9MSC4</accession>
<name>A0A0E9MSC4_9SPHN</name>
<dbReference type="PANTHER" id="PTHR32322">
    <property type="entry name" value="INNER MEMBRANE TRANSPORTER"/>
    <property type="match status" value="1"/>
</dbReference>
<dbReference type="OrthoDB" id="8770617at2"/>
<evidence type="ECO:0000256" key="1">
    <source>
        <dbReference type="ARBA" id="ARBA00004141"/>
    </source>
</evidence>
<feature type="transmembrane region" description="Helical" evidence="6">
    <location>
        <begin position="195"/>
        <end position="214"/>
    </location>
</feature>
<feature type="transmembrane region" description="Helical" evidence="6">
    <location>
        <begin position="17"/>
        <end position="39"/>
    </location>
</feature>
<feature type="transmembrane region" description="Helical" evidence="6">
    <location>
        <begin position="107"/>
        <end position="127"/>
    </location>
</feature>
<dbReference type="RefSeq" id="WP_046348831.1">
    <property type="nucleotide sequence ID" value="NZ_BBWU01000042.1"/>
</dbReference>
<feature type="domain" description="EamA" evidence="7">
    <location>
        <begin position="20"/>
        <end position="152"/>
    </location>
</feature>
<dbReference type="SUPFAM" id="SSF103481">
    <property type="entry name" value="Multidrug resistance efflux transporter EmrE"/>
    <property type="match status" value="2"/>
</dbReference>
<sequence>MHGSAHSKKSFAGESSLAFVALLAGNVALAFGPLFVRMASTDAHIGPVAAAFWRLLLAAPLLLLMTRVTRQPIGRLAPAMWVTVVLAGIFFAGDLGTWHLGILKTKLANATLIGNCASLMFPLYGFVVARAWPSRGQALALLLAALGAGLMMGRSYELSPQNLVGDLLCLLAGILYTFYLIAIDRARGRLQPWPVLALSTVFGVLPLLIFAWGLGERIWPDAWGPLIALALVSQLIGQGLLVYAMGHVRPLVTGLTFLLQPAIAAAIGWIGYGEELAAADWIGAALVAAAIVAVRRPAAISAPPAAQDHTAR</sequence>
<evidence type="ECO:0000259" key="7">
    <source>
        <dbReference type="Pfam" id="PF00892"/>
    </source>
</evidence>